<dbReference type="PANTHER" id="PTHR20858">
    <property type="entry name" value="PHOSPHOMETHYLPYRIMIDINE KINASE"/>
    <property type="match status" value="1"/>
</dbReference>
<dbReference type="GO" id="GO:0008972">
    <property type="term" value="F:phosphomethylpyrimidine kinase activity"/>
    <property type="evidence" value="ECO:0007669"/>
    <property type="project" value="UniProtKB-EC"/>
</dbReference>
<evidence type="ECO:0000256" key="8">
    <source>
        <dbReference type="ARBA" id="ARBA00022679"/>
    </source>
</evidence>
<comment type="pathway">
    <text evidence="13">Cofactor biosynthesis; thiamine diphosphate biosynthesis; 4-amino-2-methyl-5-diphosphomethylpyrimidine from 5-amino-1-(5-phospho-D-ribosyl)imidazole: step 2/3.</text>
</comment>
<dbReference type="GO" id="GO:0008902">
    <property type="term" value="F:hydroxymethylpyrimidine kinase activity"/>
    <property type="evidence" value="ECO:0007669"/>
    <property type="project" value="UniProtKB-EC"/>
</dbReference>
<evidence type="ECO:0000256" key="12">
    <source>
        <dbReference type="ARBA" id="ARBA00022977"/>
    </source>
</evidence>
<dbReference type="EC" id="2.7.4.7" evidence="6"/>
<evidence type="ECO:0000313" key="17">
    <source>
        <dbReference type="EMBL" id="PZD95154.1"/>
    </source>
</evidence>
<protein>
    <recommendedName>
        <fullName evidence="7">Hydroxymethylpyrimidine/phosphomethylpyrimidine kinase</fullName>
        <ecNumber evidence="5">2.7.1.49</ecNumber>
        <ecNumber evidence="6">2.7.4.7</ecNumber>
    </recommendedName>
    <alternativeName>
        <fullName evidence="14">Hydroxymethylpyrimidine kinase</fullName>
    </alternativeName>
    <alternativeName>
        <fullName evidence="15">Hydroxymethylpyrimidine phosphate kinase</fullName>
    </alternativeName>
</protein>
<comment type="catalytic activity">
    <reaction evidence="1">
        <text>4-amino-5-hydroxymethyl-2-methylpyrimidine + ATP = 4-amino-2-methyl-5-(phosphooxymethyl)pyrimidine + ADP + H(+)</text>
        <dbReference type="Rhea" id="RHEA:23096"/>
        <dbReference type="ChEBI" id="CHEBI:15378"/>
        <dbReference type="ChEBI" id="CHEBI:16892"/>
        <dbReference type="ChEBI" id="CHEBI:30616"/>
        <dbReference type="ChEBI" id="CHEBI:58354"/>
        <dbReference type="ChEBI" id="CHEBI:456216"/>
        <dbReference type="EC" id="2.7.1.49"/>
    </reaction>
</comment>
<comment type="catalytic activity">
    <reaction evidence="2">
        <text>4-amino-2-methyl-5-(phosphooxymethyl)pyrimidine + ATP = 4-amino-2-methyl-5-(diphosphooxymethyl)pyrimidine + ADP</text>
        <dbReference type="Rhea" id="RHEA:19893"/>
        <dbReference type="ChEBI" id="CHEBI:30616"/>
        <dbReference type="ChEBI" id="CHEBI:57841"/>
        <dbReference type="ChEBI" id="CHEBI:58354"/>
        <dbReference type="ChEBI" id="CHEBI:456216"/>
        <dbReference type="EC" id="2.7.4.7"/>
    </reaction>
</comment>
<comment type="pathway">
    <text evidence="3">Cofactor biosynthesis; thiamine diphosphate biosynthesis; 4-amino-2-methyl-5-diphosphomethylpyrimidine from 5-amino-1-(5-phospho-D-ribosyl)imidazole: step 3/3.</text>
</comment>
<dbReference type="InterPro" id="IPR029056">
    <property type="entry name" value="Ribokinase-like"/>
</dbReference>
<evidence type="ECO:0000259" key="16">
    <source>
        <dbReference type="Pfam" id="PF08543"/>
    </source>
</evidence>
<dbReference type="EMBL" id="QKRB01000045">
    <property type="protein sequence ID" value="PZD95154.1"/>
    <property type="molecule type" value="Genomic_DNA"/>
</dbReference>
<dbReference type="CDD" id="cd01169">
    <property type="entry name" value="HMPP_kinase"/>
    <property type="match status" value="1"/>
</dbReference>
<comment type="caution">
    <text evidence="17">The sequence shown here is derived from an EMBL/GenBank/DDBJ whole genome shotgun (WGS) entry which is preliminary data.</text>
</comment>
<organism evidence="17 18">
    <name type="scientific">Paenibacillus sambharensis</name>
    <dbReference type="NCBI Taxonomy" id="1803190"/>
    <lineage>
        <taxon>Bacteria</taxon>
        <taxon>Bacillati</taxon>
        <taxon>Bacillota</taxon>
        <taxon>Bacilli</taxon>
        <taxon>Bacillales</taxon>
        <taxon>Paenibacillaceae</taxon>
        <taxon>Paenibacillus</taxon>
    </lineage>
</organism>
<feature type="domain" description="Pyridoxamine kinase/Phosphomethylpyrimidine kinase" evidence="16">
    <location>
        <begin position="19"/>
        <end position="270"/>
    </location>
</feature>
<dbReference type="GO" id="GO:0005524">
    <property type="term" value="F:ATP binding"/>
    <property type="evidence" value="ECO:0007669"/>
    <property type="project" value="UniProtKB-KW"/>
</dbReference>
<proteinExistence type="inferred from homology"/>
<dbReference type="GO" id="GO:0009228">
    <property type="term" value="P:thiamine biosynthetic process"/>
    <property type="evidence" value="ECO:0007669"/>
    <property type="project" value="UniProtKB-KW"/>
</dbReference>
<keyword evidence="18" id="KW-1185">Reference proteome</keyword>
<keyword evidence="8" id="KW-0808">Transferase</keyword>
<evidence type="ECO:0000256" key="10">
    <source>
        <dbReference type="ARBA" id="ARBA00022777"/>
    </source>
</evidence>
<comment type="similarity">
    <text evidence="4">Belongs to the ThiD family.</text>
</comment>
<dbReference type="InterPro" id="IPR013749">
    <property type="entry name" value="PM/HMP-P_kinase-1"/>
</dbReference>
<dbReference type="Gene3D" id="3.40.1190.20">
    <property type="match status" value="1"/>
</dbReference>
<evidence type="ECO:0000256" key="15">
    <source>
        <dbReference type="ARBA" id="ARBA00043176"/>
    </source>
</evidence>
<dbReference type="Proteomes" id="UP000249522">
    <property type="component" value="Unassembled WGS sequence"/>
</dbReference>
<keyword evidence="12" id="KW-0784">Thiamine biosynthesis</keyword>
<evidence type="ECO:0000256" key="13">
    <source>
        <dbReference type="ARBA" id="ARBA00037917"/>
    </source>
</evidence>
<evidence type="ECO:0000256" key="9">
    <source>
        <dbReference type="ARBA" id="ARBA00022741"/>
    </source>
</evidence>
<reference evidence="17 18" key="1">
    <citation type="submission" date="2018-06" db="EMBL/GenBank/DDBJ databases">
        <title>Paenibacillus imtechensis sp. nov.</title>
        <authorList>
            <person name="Pinnaka A.K."/>
            <person name="Singh H."/>
            <person name="Kaur M."/>
        </authorList>
    </citation>
    <scope>NUCLEOTIDE SEQUENCE [LARGE SCALE GENOMIC DNA]</scope>
    <source>
        <strain evidence="17 18">SMB1</strain>
    </source>
</reference>
<evidence type="ECO:0000256" key="4">
    <source>
        <dbReference type="ARBA" id="ARBA00009879"/>
    </source>
</evidence>
<evidence type="ECO:0000256" key="1">
    <source>
        <dbReference type="ARBA" id="ARBA00000151"/>
    </source>
</evidence>
<dbReference type="PANTHER" id="PTHR20858:SF17">
    <property type="entry name" value="HYDROXYMETHYLPYRIMIDINE_PHOSPHOMETHYLPYRIMIDINE KINASE THI20-RELATED"/>
    <property type="match status" value="1"/>
</dbReference>
<evidence type="ECO:0000313" key="18">
    <source>
        <dbReference type="Proteomes" id="UP000249522"/>
    </source>
</evidence>
<sequence>MQQSQQREYPLALTIAGSDSGGGAGIQADLKTMQELGVFGTSALTAVTAQNSMGVHGVYPLSVETVAAQMDAVLSDMGADSVKTGMLFAPDIIRVVSAKLGQYGRIPVIVDPVMIAKGGAPLLQEEAVETMKVHLFPLSEVVTPNIPEACALLGLQEDDIRSEADMAEAGRALLRYGCGAVLIKGGHLPAGSAGGECVDVLVTGGAEPSMFRTPRLPTRHTHGTGCTLSSAIAAMRARGENLPDAVRAAKHFVTAAIAASVPTGQGIGSLWHAAHREVPAGR</sequence>
<keyword evidence="11" id="KW-0067">ATP-binding</keyword>
<evidence type="ECO:0000256" key="5">
    <source>
        <dbReference type="ARBA" id="ARBA00012135"/>
    </source>
</evidence>
<dbReference type="InterPro" id="IPR004399">
    <property type="entry name" value="HMP/HMP-P_kinase_dom"/>
</dbReference>
<accession>A0A2W1LKY9</accession>
<evidence type="ECO:0000256" key="7">
    <source>
        <dbReference type="ARBA" id="ARBA00019161"/>
    </source>
</evidence>
<evidence type="ECO:0000256" key="3">
    <source>
        <dbReference type="ARBA" id="ARBA00004769"/>
    </source>
</evidence>
<evidence type="ECO:0000256" key="2">
    <source>
        <dbReference type="ARBA" id="ARBA00000565"/>
    </source>
</evidence>
<dbReference type="NCBIfam" id="TIGR00097">
    <property type="entry name" value="HMP-P_kinase"/>
    <property type="match status" value="1"/>
</dbReference>
<dbReference type="AlphaFoldDB" id="A0A2W1LKY9"/>
<dbReference type="FunFam" id="3.40.1190.20:FF:000003">
    <property type="entry name" value="Phosphomethylpyrimidine kinase ThiD"/>
    <property type="match status" value="1"/>
</dbReference>
<evidence type="ECO:0000256" key="11">
    <source>
        <dbReference type="ARBA" id="ARBA00022840"/>
    </source>
</evidence>
<evidence type="ECO:0000256" key="6">
    <source>
        <dbReference type="ARBA" id="ARBA00012963"/>
    </source>
</evidence>
<keyword evidence="9" id="KW-0547">Nucleotide-binding</keyword>
<gene>
    <name evidence="17" type="primary">thiD</name>
    <name evidence="17" type="ORF">DNH61_14665</name>
</gene>
<dbReference type="GO" id="GO:0005829">
    <property type="term" value="C:cytosol"/>
    <property type="evidence" value="ECO:0007669"/>
    <property type="project" value="TreeGrafter"/>
</dbReference>
<dbReference type="EC" id="2.7.1.49" evidence="5"/>
<evidence type="ECO:0000256" key="14">
    <source>
        <dbReference type="ARBA" id="ARBA00042102"/>
    </source>
</evidence>
<dbReference type="SUPFAM" id="SSF53613">
    <property type="entry name" value="Ribokinase-like"/>
    <property type="match status" value="1"/>
</dbReference>
<name>A0A2W1LKY9_9BACL</name>
<keyword evidence="10 17" id="KW-0418">Kinase</keyword>
<dbReference type="Pfam" id="PF08543">
    <property type="entry name" value="Phos_pyr_kin"/>
    <property type="match status" value="1"/>
</dbReference>
<dbReference type="OrthoDB" id="9810880at2"/>